<evidence type="ECO:0000256" key="6">
    <source>
        <dbReference type="ARBA" id="ARBA00022842"/>
    </source>
</evidence>
<dbReference type="InterPro" id="IPR002716">
    <property type="entry name" value="PIN_dom"/>
</dbReference>
<feature type="domain" description="PIN" evidence="8">
    <location>
        <begin position="8"/>
        <end position="111"/>
    </location>
</feature>
<protein>
    <recommendedName>
        <fullName evidence="8">PIN domain-containing protein</fullName>
    </recommendedName>
</protein>
<gene>
    <name evidence="9" type="ORF">NRB20_11290</name>
</gene>
<evidence type="ECO:0000256" key="4">
    <source>
        <dbReference type="ARBA" id="ARBA00022723"/>
    </source>
</evidence>
<evidence type="ECO:0000256" key="5">
    <source>
        <dbReference type="ARBA" id="ARBA00022801"/>
    </source>
</evidence>
<dbReference type="InterPro" id="IPR029060">
    <property type="entry name" value="PIN-like_dom_sf"/>
</dbReference>
<dbReference type="SUPFAM" id="SSF88723">
    <property type="entry name" value="PIN domain-like"/>
    <property type="match status" value="1"/>
</dbReference>
<dbReference type="PANTHER" id="PTHR33653">
    <property type="entry name" value="RIBONUCLEASE VAPC2"/>
    <property type="match status" value="1"/>
</dbReference>
<dbReference type="PANTHER" id="PTHR33653:SF1">
    <property type="entry name" value="RIBONUCLEASE VAPC2"/>
    <property type="match status" value="1"/>
</dbReference>
<sequence length="126" mass="13823">MLLDVLTNDPTWADWSDRALARARNVGSLVINPIVYAEVAAGFDAIEDLDAALPEAELGREDLPYTAGFVAGKAFVAYRRKGGERRGPLPDFYIGAHAVVAGYRLLTRDAARFRTYFPRLQVIAPA</sequence>
<evidence type="ECO:0000256" key="3">
    <source>
        <dbReference type="ARBA" id="ARBA00022722"/>
    </source>
</evidence>
<comment type="cofactor">
    <cofactor evidence="1">
        <name>Mg(2+)</name>
        <dbReference type="ChEBI" id="CHEBI:18420"/>
    </cofactor>
</comment>
<evidence type="ECO:0000256" key="7">
    <source>
        <dbReference type="ARBA" id="ARBA00038093"/>
    </source>
</evidence>
<keyword evidence="4" id="KW-0479">Metal-binding</keyword>
<accession>A0A7K0CX28</accession>
<keyword evidence="2" id="KW-1277">Toxin-antitoxin system</keyword>
<keyword evidence="3" id="KW-0540">Nuclease</keyword>
<dbReference type="AlphaFoldDB" id="A0A7K0CX28"/>
<comment type="caution">
    <text evidence="9">The sequence shown here is derived from an EMBL/GenBank/DDBJ whole genome shotgun (WGS) entry which is preliminary data.</text>
</comment>
<proteinExistence type="inferred from homology"/>
<dbReference type="InterPro" id="IPR050556">
    <property type="entry name" value="Type_II_TA_system_RNase"/>
</dbReference>
<evidence type="ECO:0000313" key="9">
    <source>
        <dbReference type="EMBL" id="MQY18060.1"/>
    </source>
</evidence>
<dbReference type="Proteomes" id="UP000438448">
    <property type="component" value="Unassembled WGS sequence"/>
</dbReference>
<evidence type="ECO:0000256" key="2">
    <source>
        <dbReference type="ARBA" id="ARBA00022649"/>
    </source>
</evidence>
<organism evidence="9 10">
    <name type="scientific">Nocardia macrotermitis</name>
    <dbReference type="NCBI Taxonomy" id="2585198"/>
    <lineage>
        <taxon>Bacteria</taxon>
        <taxon>Bacillati</taxon>
        <taxon>Actinomycetota</taxon>
        <taxon>Actinomycetes</taxon>
        <taxon>Mycobacteriales</taxon>
        <taxon>Nocardiaceae</taxon>
        <taxon>Nocardia</taxon>
    </lineage>
</organism>
<dbReference type="EMBL" id="WEGK01000002">
    <property type="protein sequence ID" value="MQY18060.1"/>
    <property type="molecule type" value="Genomic_DNA"/>
</dbReference>
<dbReference type="GO" id="GO:0046872">
    <property type="term" value="F:metal ion binding"/>
    <property type="evidence" value="ECO:0007669"/>
    <property type="project" value="UniProtKB-KW"/>
</dbReference>
<keyword evidence="6" id="KW-0460">Magnesium</keyword>
<keyword evidence="5" id="KW-0378">Hydrolase</keyword>
<evidence type="ECO:0000313" key="10">
    <source>
        <dbReference type="Proteomes" id="UP000438448"/>
    </source>
</evidence>
<dbReference type="GO" id="GO:0004518">
    <property type="term" value="F:nuclease activity"/>
    <property type="evidence" value="ECO:0007669"/>
    <property type="project" value="UniProtKB-KW"/>
</dbReference>
<dbReference type="GO" id="GO:0016787">
    <property type="term" value="F:hydrolase activity"/>
    <property type="evidence" value="ECO:0007669"/>
    <property type="project" value="UniProtKB-KW"/>
</dbReference>
<dbReference type="Pfam" id="PF01850">
    <property type="entry name" value="PIN"/>
    <property type="match status" value="1"/>
</dbReference>
<reference evidence="9 10" key="1">
    <citation type="submission" date="2019-10" db="EMBL/GenBank/DDBJ databases">
        <title>Nocardia macrotermitis sp. nov. and Nocardia aurantia sp. nov., isolated from the gut of fungus growing-termite Macrotermes natalensis.</title>
        <authorList>
            <person name="Benndorf R."/>
            <person name="Schwitalla J."/>
            <person name="Martin K."/>
            <person name="De Beer W."/>
            <person name="Kaster A.-K."/>
            <person name="Vollmers J."/>
            <person name="Poulsen M."/>
            <person name="Beemelmanns C."/>
        </authorList>
    </citation>
    <scope>NUCLEOTIDE SEQUENCE [LARGE SCALE GENOMIC DNA]</scope>
    <source>
        <strain evidence="9 10">RB20</strain>
    </source>
</reference>
<dbReference type="Gene3D" id="3.40.50.1010">
    <property type="entry name" value="5'-nuclease"/>
    <property type="match status" value="1"/>
</dbReference>
<comment type="similarity">
    <text evidence="7">Belongs to the PINc/VapC protein family.</text>
</comment>
<keyword evidence="10" id="KW-1185">Reference proteome</keyword>
<name>A0A7K0CX28_9NOCA</name>
<evidence type="ECO:0000256" key="1">
    <source>
        <dbReference type="ARBA" id="ARBA00001946"/>
    </source>
</evidence>
<evidence type="ECO:0000259" key="8">
    <source>
        <dbReference type="Pfam" id="PF01850"/>
    </source>
</evidence>